<dbReference type="RefSeq" id="WP_144278831.1">
    <property type="nucleotide sequence ID" value="NZ_CP041730.1"/>
</dbReference>
<dbReference type="InterPro" id="IPR052901">
    <property type="entry name" value="Bact_TGase-like"/>
</dbReference>
<feature type="domain" description="Transglutaminase-like" evidence="2">
    <location>
        <begin position="401"/>
        <end position="470"/>
    </location>
</feature>
<dbReference type="Gene3D" id="3.10.620.30">
    <property type="match status" value="1"/>
</dbReference>
<reference evidence="4" key="1">
    <citation type="submission" date="2019-07" db="EMBL/GenBank/DDBJ databases">
        <title>Chitinimonas sp. nov., isolated from Ny-Alesund, arctica soil.</title>
        <authorList>
            <person name="Xu Q."/>
            <person name="Peng F."/>
        </authorList>
    </citation>
    <scope>NUCLEOTIDE SEQUENCE [LARGE SCALE GENOMIC DNA]</scope>
    <source>
        <strain evidence="4">R3-44</strain>
    </source>
</reference>
<dbReference type="Pfam" id="PF11992">
    <property type="entry name" value="TgpA_N"/>
    <property type="match status" value="1"/>
</dbReference>
<dbReference type="Pfam" id="PF13559">
    <property type="entry name" value="DUF4129"/>
    <property type="match status" value="1"/>
</dbReference>
<evidence type="ECO:0000313" key="4">
    <source>
        <dbReference type="Proteomes" id="UP000317550"/>
    </source>
</evidence>
<dbReference type="InterPro" id="IPR025403">
    <property type="entry name" value="TgpA-like_C"/>
</dbReference>
<accession>A0A516SHC7</accession>
<dbReference type="Proteomes" id="UP000317550">
    <property type="component" value="Chromosome"/>
</dbReference>
<dbReference type="KEGG" id="cari:FNU76_14330"/>
<keyword evidence="4" id="KW-1185">Reference proteome</keyword>
<dbReference type="InterPro" id="IPR038765">
    <property type="entry name" value="Papain-like_cys_pep_sf"/>
</dbReference>
<sequence>MNPERLDRTQTFALLAVLAGLLLPHAGHLPYWLDGALAVLFGWRVWLVHKQRRMPSRWILLPITLGLIAAVFFEYRTLLGRTGGIALFAALIGAKLLETRARRDALLLVYLGYFLVVTNFLFDQSMGMAVYLCVMVLAVSTLLVGWHTLGGWTGRWRAAREQARFAGLLMLQSLPVMAVLFVFFPRVEGPLWRLPQDRGGARSGLADSMSPGSFSSMSKSDEVAFRVGFSGARPAQEMLYWRGPVFVDYDGITWRQALPGAGAAPTVQEATGQRIDYTITIEPHQRPWLLALDMPLVVPPGSHLSEYLQLVSRRPLEKRLRLEMSASLQYRAGRDELPHRIGRALALPAWGNPRARSVAASWRQLAPAARVDEALRFFGRQGLSYTLTPPRYGQDAVDGFVFDGKQGFCEHFAGSFVFMLRAAGVPARVVGGYQGGELNGDYLIVRQADAHAWAEVWLEGEGWRRVDPTFAVAPSRIQEGLASAVGAEELPYLLRLDNNLVKRIQLALDSAVNGWNQWVIGYTPERQRQVLQRLGIDRLDSSAFFGWFLGGLGGLVAVMATWLLWRMRPPRRDPARVEWDRFGHKLNRLGVAPTDSEGPWDFARRAQQALPERAAAIEAVLTAYLATRYGGQDGGGELREAVRRF</sequence>
<dbReference type="PANTHER" id="PTHR42736:SF1">
    <property type="entry name" value="PROTEIN-GLUTAMINE GAMMA-GLUTAMYLTRANSFERASE"/>
    <property type="match status" value="1"/>
</dbReference>
<dbReference type="InterPro" id="IPR021878">
    <property type="entry name" value="TgpA_N"/>
</dbReference>
<name>A0A516SHC7_9NEIS</name>
<keyword evidence="1" id="KW-0472">Membrane</keyword>
<dbReference type="SMART" id="SM00460">
    <property type="entry name" value="TGc"/>
    <property type="match status" value="1"/>
</dbReference>
<dbReference type="PANTHER" id="PTHR42736">
    <property type="entry name" value="PROTEIN-GLUTAMINE GAMMA-GLUTAMYLTRANSFERASE"/>
    <property type="match status" value="1"/>
</dbReference>
<dbReference type="AlphaFoldDB" id="A0A516SHC7"/>
<feature type="transmembrane region" description="Helical" evidence="1">
    <location>
        <begin position="165"/>
        <end position="184"/>
    </location>
</feature>
<keyword evidence="1" id="KW-0812">Transmembrane</keyword>
<dbReference type="OrthoDB" id="9804023at2"/>
<feature type="transmembrane region" description="Helical" evidence="1">
    <location>
        <begin position="12"/>
        <end position="33"/>
    </location>
</feature>
<gene>
    <name evidence="3" type="ORF">FNU76_14330</name>
</gene>
<dbReference type="InterPro" id="IPR002931">
    <property type="entry name" value="Transglutaminase-like"/>
</dbReference>
<dbReference type="Pfam" id="PF01841">
    <property type="entry name" value="Transglut_core"/>
    <property type="match status" value="1"/>
</dbReference>
<feature type="transmembrane region" description="Helical" evidence="1">
    <location>
        <begin position="544"/>
        <end position="565"/>
    </location>
</feature>
<evidence type="ECO:0000256" key="1">
    <source>
        <dbReference type="SAM" id="Phobius"/>
    </source>
</evidence>
<keyword evidence="1" id="KW-1133">Transmembrane helix</keyword>
<evidence type="ECO:0000259" key="2">
    <source>
        <dbReference type="SMART" id="SM00460"/>
    </source>
</evidence>
<feature type="transmembrane region" description="Helical" evidence="1">
    <location>
        <begin position="104"/>
        <end position="122"/>
    </location>
</feature>
<proteinExistence type="predicted"/>
<feature type="transmembrane region" description="Helical" evidence="1">
    <location>
        <begin position="128"/>
        <end position="153"/>
    </location>
</feature>
<dbReference type="SUPFAM" id="SSF54001">
    <property type="entry name" value="Cysteine proteinases"/>
    <property type="match status" value="1"/>
</dbReference>
<feature type="transmembrane region" description="Helical" evidence="1">
    <location>
        <begin position="54"/>
        <end position="73"/>
    </location>
</feature>
<dbReference type="EMBL" id="CP041730">
    <property type="protein sequence ID" value="QDQ27438.1"/>
    <property type="molecule type" value="Genomic_DNA"/>
</dbReference>
<organism evidence="3 4">
    <name type="scientific">Chitinimonas arctica</name>
    <dbReference type="NCBI Taxonomy" id="2594795"/>
    <lineage>
        <taxon>Bacteria</taxon>
        <taxon>Pseudomonadati</taxon>
        <taxon>Pseudomonadota</taxon>
        <taxon>Betaproteobacteria</taxon>
        <taxon>Neisseriales</taxon>
        <taxon>Chitinibacteraceae</taxon>
        <taxon>Chitinimonas</taxon>
    </lineage>
</organism>
<evidence type="ECO:0000313" key="3">
    <source>
        <dbReference type="EMBL" id="QDQ27438.1"/>
    </source>
</evidence>
<protein>
    <submittedName>
        <fullName evidence="3">DUF3488 domain-containing protein</fullName>
    </submittedName>
</protein>